<sequence length="171" mass="18490">METGELLDRLPPGQQAVFRGLGVLVAQGDAADQQVVLAQGQVPAHDGMERGEGSLGAAVQPLAGFDRRRVLMRQPGLDAGVLACIVILGCEIAQRRIASPAVLDRAVQLALGYPHGPLGLGERFGAARIAQILHALHEQYQEPRYRVSPWLRRRVQLGLPLTTPERQEQSA</sequence>
<evidence type="ECO:0000313" key="4">
    <source>
        <dbReference type="Proteomes" id="UP000596192"/>
    </source>
</evidence>
<evidence type="ECO:0000313" key="3">
    <source>
        <dbReference type="EMBL" id="QQE86884.1"/>
    </source>
</evidence>
<gene>
    <name evidence="3" type="ORF">GKQ51_11030</name>
</gene>
<protein>
    <recommendedName>
        <fullName evidence="2">3-hydroxyacyl-CoA dehydrogenase C-terminal domain-containing protein</fullName>
    </recommendedName>
</protein>
<dbReference type="InterPro" id="IPR006108">
    <property type="entry name" value="3HC_DH_C"/>
</dbReference>
<dbReference type="Proteomes" id="UP000596192">
    <property type="component" value="Chromosome"/>
</dbReference>
<feature type="domain" description="3-hydroxyacyl-CoA dehydrogenase C-terminal" evidence="2">
    <location>
        <begin position="81"/>
        <end position="158"/>
    </location>
</feature>
<dbReference type="GO" id="GO:0016616">
    <property type="term" value="F:oxidoreductase activity, acting on the CH-OH group of donors, NAD or NADP as acceptor"/>
    <property type="evidence" value="ECO:0007669"/>
    <property type="project" value="InterPro"/>
</dbReference>
<dbReference type="InterPro" id="IPR013328">
    <property type="entry name" value="6PGD_dom2"/>
</dbReference>
<dbReference type="Gene3D" id="1.10.1040.10">
    <property type="entry name" value="N-(1-d-carboxylethyl)-l-norvaline Dehydrogenase, domain 2"/>
    <property type="match status" value="1"/>
</dbReference>
<dbReference type="AlphaFoldDB" id="A0AAP9YD05"/>
<evidence type="ECO:0000256" key="1">
    <source>
        <dbReference type="ARBA" id="ARBA00023002"/>
    </source>
</evidence>
<name>A0AAP9YD05_9GAMM</name>
<dbReference type="SUPFAM" id="SSF48179">
    <property type="entry name" value="6-phosphogluconate dehydrogenase C-terminal domain-like"/>
    <property type="match status" value="1"/>
</dbReference>
<dbReference type="Pfam" id="PF00725">
    <property type="entry name" value="3HCDH"/>
    <property type="match status" value="1"/>
</dbReference>
<accession>A0AAP9YD05</accession>
<proteinExistence type="predicted"/>
<reference evidence="3 4" key="1">
    <citation type="submission" date="2020-12" db="EMBL/GenBank/DDBJ databases">
        <title>Genomic Analysis and Response surface optimization of nitrogen-fixing conditions for A. chroococcum strain HR1, Isolation from rhizosphere soil.</title>
        <authorList>
            <person name="Li J."/>
            <person name="Yang H."/>
            <person name="Liu H."/>
            <person name="Wang C."/>
            <person name="Tian Y."/>
            <person name="Lu X.Y."/>
        </authorList>
    </citation>
    <scope>NUCLEOTIDE SEQUENCE [LARGE SCALE GENOMIC DNA]</scope>
    <source>
        <strain evidence="3 4">HR1</strain>
    </source>
</reference>
<evidence type="ECO:0000259" key="2">
    <source>
        <dbReference type="Pfam" id="PF00725"/>
    </source>
</evidence>
<dbReference type="InterPro" id="IPR008927">
    <property type="entry name" value="6-PGluconate_DH-like_C_sf"/>
</dbReference>
<dbReference type="GO" id="GO:0006631">
    <property type="term" value="P:fatty acid metabolic process"/>
    <property type="evidence" value="ECO:0007669"/>
    <property type="project" value="InterPro"/>
</dbReference>
<keyword evidence="1" id="KW-0560">Oxidoreductase</keyword>
<dbReference type="EMBL" id="CP066310">
    <property type="protein sequence ID" value="QQE86884.1"/>
    <property type="molecule type" value="Genomic_DNA"/>
</dbReference>
<organism evidence="3 4">
    <name type="scientific">Azotobacter chroococcum</name>
    <dbReference type="NCBI Taxonomy" id="353"/>
    <lineage>
        <taxon>Bacteria</taxon>
        <taxon>Pseudomonadati</taxon>
        <taxon>Pseudomonadota</taxon>
        <taxon>Gammaproteobacteria</taxon>
        <taxon>Pseudomonadales</taxon>
        <taxon>Pseudomonadaceae</taxon>
        <taxon>Azotobacter</taxon>
    </lineage>
</organism>